<feature type="region of interest" description="Disordered" evidence="1">
    <location>
        <begin position="23"/>
        <end position="46"/>
    </location>
</feature>
<comment type="caution">
    <text evidence="2">The sequence shown here is derived from an EMBL/GenBank/DDBJ whole genome shotgun (WGS) entry which is preliminary data.</text>
</comment>
<sequence length="63" mass="6892">MSKRKTTTPGASYRVLTDRLTYITDASDPTSPRKRPGEGTVVSDIPPQSVEWLTEAGAIEEVK</sequence>
<name>A0A0F9J5V3_9ZZZZ</name>
<dbReference type="AlphaFoldDB" id="A0A0F9J5V3"/>
<organism evidence="2">
    <name type="scientific">marine sediment metagenome</name>
    <dbReference type="NCBI Taxonomy" id="412755"/>
    <lineage>
        <taxon>unclassified sequences</taxon>
        <taxon>metagenomes</taxon>
        <taxon>ecological metagenomes</taxon>
    </lineage>
</organism>
<reference evidence="2" key="1">
    <citation type="journal article" date="2015" name="Nature">
        <title>Complex archaea that bridge the gap between prokaryotes and eukaryotes.</title>
        <authorList>
            <person name="Spang A."/>
            <person name="Saw J.H."/>
            <person name="Jorgensen S.L."/>
            <person name="Zaremba-Niedzwiedzka K."/>
            <person name="Martijn J."/>
            <person name="Lind A.E."/>
            <person name="van Eijk R."/>
            <person name="Schleper C."/>
            <person name="Guy L."/>
            <person name="Ettema T.J."/>
        </authorList>
    </citation>
    <scope>NUCLEOTIDE SEQUENCE</scope>
</reference>
<evidence type="ECO:0000313" key="2">
    <source>
        <dbReference type="EMBL" id="KKL94592.1"/>
    </source>
</evidence>
<protein>
    <submittedName>
        <fullName evidence="2">Uncharacterized protein</fullName>
    </submittedName>
</protein>
<gene>
    <name evidence="2" type="ORF">LCGC14_1863110</name>
</gene>
<evidence type="ECO:0000256" key="1">
    <source>
        <dbReference type="SAM" id="MobiDB-lite"/>
    </source>
</evidence>
<accession>A0A0F9J5V3</accession>
<dbReference type="EMBL" id="LAZR01018885">
    <property type="protein sequence ID" value="KKL94592.1"/>
    <property type="molecule type" value="Genomic_DNA"/>
</dbReference>
<proteinExistence type="predicted"/>